<feature type="transmembrane region" description="Helical" evidence="12">
    <location>
        <begin position="70"/>
        <end position="89"/>
    </location>
</feature>
<evidence type="ECO:0000313" key="15">
    <source>
        <dbReference type="Proteomes" id="UP000005019"/>
    </source>
</evidence>
<dbReference type="InterPro" id="IPR011577">
    <property type="entry name" value="Cyt_b561_bac/Ni-Hgenase"/>
</dbReference>
<evidence type="ECO:0000256" key="1">
    <source>
        <dbReference type="ARBA" id="ARBA00004651"/>
    </source>
</evidence>
<dbReference type="Pfam" id="PF01292">
    <property type="entry name" value="Ni_hydr_CYTB"/>
    <property type="match status" value="1"/>
</dbReference>
<dbReference type="Gene3D" id="1.20.950.20">
    <property type="entry name" value="Transmembrane di-heme cytochromes, Chain C"/>
    <property type="match status" value="1"/>
</dbReference>
<dbReference type="Proteomes" id="UP000005019">
    <property type="component" value="Unassembled WGS sequence"/>
</dbReference>
<dbReference type="InterPro" id="IPR016174">
    <property type="entry name" value="Di-haem_cyt_TM"/>
</dbReference>
<gene>
    <name evidence="14" type="ORF">METUNv1_01632</name>
</gene>
<organism evidence="14 15">
    <name type="scientific">Methyloversatilis universalis (strain ATCC BAA-1314 / DSM 25237 / JCM 13912 / CCUG 52030 / FAM5)</name>
    <dbReference type="NCBI Taxonomy" id="1000565"/>
    <lineage>
        <taxon>Bacteria</taxon>
        <taxon>Pseudomonadati</taxon>
        <taxon>Pseudomonadota</taxon>
        <taxon>Betaproteobacteria</taxon>
        <taxon>Nitrosomonadales</taxon>
        <taxon>Sterolibacteriaceae</taxon>
        <taxon>Methyloversatilis</taxon>
    </lineage>
</organism>
<keyword evidence="8" id="KW-0249">Electron transport</keyword>
<evidence type="ECO:0000256" key="10">
    <source>
        <dbReference type="ARBA" id="ARBA00023004"/>
    </source>
</evidence>
<feature type="domain" description="Cytochrome b561 bacterial/Ni-hydrogenase" evidence="13">
    <location>
        <begin position="22"/>
        <end position="228"/>
    </location>
</feature>
<dbReference type="eggNOG" id="COG1969">
    <property type="taxonomic scope" value="Bacteria"/>
</dbReference>
<keyword evidence="10" id="KW-0408">Iron</keyword>
<dbReference type="GO" id="GO:0005886">
    <property type="term" value="C:plasma membrane"/>
    <property type="evidence" value="ECO:0007669"/>
    <property type="project" value="UniProtKB-SubCell"/>
</dbReference>
<evidence type="ECO:0000256" key="2">
    <source>
        <dbReference type="ARBA" id="ARBA00008622"/>
    </source>
</evidence>
<dbReference type="PANTHER" id="PTHR30485:SF0">
    <property type="entry name" value="NI_FE-HYDROGENASE 1 B-TYPE CYTOCHROME SUBUNIT-RELATED"/>
    <property type="match status" value="1"/>
</dbReference>
<accession>F5RBI9</accession>
<evidence type="ECO:0000256" key="7">
    <source>
        <dbReference type="ARBA" id="ARBA00022723"/>
    </source>
</evidence>
<dbReference type="GO" id="GO:0020037">
    <property type="term" value="F:heme binding"/>
    <property type="evidence" value="ECO:0007669"/>
    <property type="project" value="TreeGrafter"/>
</dbReference>
<dbReference type="STRING" id="1000565.METUNv1_01632"/>
<reference evidence="14 15" key="1">
    <citation type="journal article" date="2011" name="J. Bacteriol.">
        <title>Genome sequence of Methyloversatilis universalis FAM5T, a methylotrophic representative of the order Rhodocyclales.</title>
        <authorList>
            <person name="Kittichotirat W."/>
            <person name="Good N.M."/>
            <person name="Hall R."/>
            <person name="Bringel F."/>
            <person name="Lajus A."/>
            <person name="Medigue C."/>
            <person name="Smalley N.E."/>
            <person name="Beck D."/>
            <person name="Bumgarner R."/>
            <person name="Vuilleumier S."/>
            <person name="Kalyuzhnaya M.G."/>
        </authorList>
    </citation>
    <scope>NUCLEOTIDE SEQUENCE [LARGE SCALE GENOMIC DNA]</scope>
    <source>
        <strain evidence="15">ATCC BAA-1314 / JCM 13912 / FAM5</strain>
    </source>
</reference>
<keyword evidence="7" id="KW-0479">Metal-binding</keyword>
<feature type="transmembrane region" description="Helical" evidence="12">
    <location>
        <begin position="136"/>
        <end position="161"/>
    </location>
</feature>
<dbReference type="GO" id="GO:0005506">
    <property type="term" value="F:iron ion binding"/>
    <property type="evidence" value="ECO:0007669"/>
    <property type="project" value="InterPro"/>
</dbReference>
<keyword evidence="9 12" id="KW-1133">Transmembrane helix</keyword>
<keyword evidence="4" id="KW-1003">Cell membrane</keyword>
<proteinExistence type="inferred from homology"/>
<evidence type="ECO:0000256" key="3">
    <source>
        <dbReference type="ARBA" id="ARBA00022448"/>
    </source>
</evidence>
<dbReference type="GO" id="GO:0009055">
    <property type="term" value="F:electron transfer activity"/>
    <property type="evidence" value="ECO:0007669"/>
    <property type="project" value="InterPro"/>
</dbReference>
<evidence type="ECO:0000256" key="4">
    <source>
        <dbReference type="ARBA" id="ARBA00022475"/>
    </source>
</evidence>
<dbReference type="AlphaFoldDB" id="F5RBI9"/>
<dbReference type="SUPFAM" id="SSF81342">
    <property type="entry name" value="Transmembrane di-heme cytochromes"/>
    <property type="match status" value="1"/>
</dbReference>
<evidence type="ECO:0000256" key="9">
    <source>
        <dbReference type="ARBA" id="ARBA00022989"/>
    </source>
</evidence>
<dbReference type="GO" id="GO:0022904">
    <property type="term" value="P:respiratory electron transport chain"/>
    <property type="evidence" value="ECO:0007669"/>
    <property type="project" value="InterPro"/>
</dbReference>
<keyword evidence="5" id="KW-0349">Heme</keyword>
<dbReference type="InterPro" id="IPR051542">
    <property type="entry name" value="Hydrogenase_cytochrome"/>
</dbReference>
<evidence type="ECO:0000256" key="12">
    <source>
        <dbReference type="SAM" id="Phobius"/>
    </source>
</evidence>
<feature type="transmembrane region" description="Helical" evidence="12">
    <location>
        <begin position="194"/>
        <end position="211"/>
    </location>
</feature>
<evidence type="ECO:0000259" key="13">
    <source>
        <dbReference type="Pfam" id="PF01292"/>
    </source>
</evidence>
<dbReference type="FunFam" id="1.20.950.20:FF:000003">
    <property type="entry name" value="Ni/Fe-hydrogenase 1 b-type cytochrome subunit"/>
    <property type="match status" value="1"/>
</dbReference>
<keyword evidence="11 12" id="KW-0472">Membrane</keyword>
<comment type="caution">
    <text evidence="14">The sequence shown here is derived from an EMBL/GenBank/DDBJ whole genome shotgun (WGS) entry which is preliminary data.</text>
</comment>
<comment type="similarity">
    <text evidence="2">Belongs to the HupC/HyaC/HydC family.</text>
</comment>
<dbReference type="PANTHER" id="PTHR30485">
    <property type="entry name" value="NI/FE-HYDROGENASE 1 B-TYPE CYTOCHROME SUBUNIT"/>
    <property type="match status" value="1"/>
</dbReference>
<evidence type="ECO:0000256" key="8">
    <source>
        <dbReference type="ARBA" id="ARBA00022982"/>
    </source>
</evidence>
<dbReference type="PROSITE" id="PS00883">
    <property type="entry name" value="NI_HGENASE_CYTB_2"/>
    <property type="match status" value="1"/>
</dbReference>
<sequence length="234" mass="26851">MLSHEQMHHAARQGRTLHSVYVYQAPVRLWHWVTVVAMTVLMATGYFIGKPFLMLPGNDAGMYLMGYVRFAHFAAGYVLAIAFAGRIYWAFAGNEHARQIFLPPLFNGAWWSEVMFELRWYFFLEDRPKKYVGHNPLAAVMMFFLFVLGSLFMIATGFALYSEGAGHGHWSDVLFGWVLVALGDSQTVHSLHRLGLWVLLSFIFVHVYAALREDIMSRQSIISTMISGWRSFRD</sequence>
<evidence type="ECO:0000256" key="6">
    <source>
        <dbReference type="ARBA" id="ARBA00022692"/>
    </source>
</evidence>
<protein>
    <submittedName>
        <fullName evidence="14">Ni/Fe-hydrogenase B-type cytochrome subunit</fullName>
    </submittedName>
</protein>
<keyword evidence="15" id="KW-1185">Reference proteome</keyword>
<comment type="subcellular location">
    <subcellularLocation>
        <location evidence="1">Cell membrane</location>
        <topology evidence="1">Multi-pass membrane protein</topology>
    </subcellularLocation>
</comment>
<keyword evidence="6 12" id="KW-0812">Transmembrane</keyword>
<feature type="transmembrane region" description="Helical" evidence="12">
    <location>
        <begin position="29"/>
        <end position="49"/>
    </location>
</feature>
<evidence type="ECO:0000313" key="14">
    <source>
        <dbReference type="EMBL" id="EGK72160.1"/>
    </source>
</evidence>
<dbReference type="EMBL" id="AFHG01000043">
    <property type="protein sequence ID" value="EGK72160.1"/>
    <property type="molecule type" value="Genomic_DNA"/>
</dbReference>
<keyword evidence="3" id="KW-0813">Transport</keyword>
<name>F5RBI9_METUF</name>
<dbReference type="NCBIfam" id="TIGR02125">
    <property type="entry name" value="CytB-hydogenase"/>
    <property type="match status" value="1"/>
</dbReference>
<evidence type="ECO:0000256" key="5">
    <source>
        <dbReference type="ARBA" id="ARBA00022617"/>
    </source>
</evidence>
<dbReference type="InterPro" id="IPR000516">
    <property type="entry name" value="Ni-dep_Hydgase_cyt-B"/>
</dbReference>
<dbReference type="PRINTS" id="PR00161">
    <property type="entry name" value="NIHGNASECYTB"/>
</dbReference>
<evidence type="ECO:0000256" key="11">
    <source>
        <dbReference type="ARBA" id="ARBA00023136"/>
    </source>
</evidence>
<dbReference type="RefSeq" id="WP_008060615.1">
    <property type="nucleotide sequence ID" value="NZ_AFHG01000043.1"/>
</dbReference>
<dbReference type="OrthoDB" id="196472at2"/>